<evidence type="ECO:0000256" key="6">
    <source>
        <dbReference type="SAM" id="SignalP"/>
    </source>
</evidence>
<protein>
    <submittedName>
        <fullName evidence="9">RagB/SusD family nutrient uptake outer membrane protein</fullName>
    </submittedName>
</protein>
<dbReference type="SUPFAM" id="SSF48452">
    <property type="entry name" value="TPR-like"/>
    <property type="match status" value="1"/>
</dbReference>
<organism evidence="9 10">
    <name type="scientific">Postechiella marina</name>
    <dbReference type="NCBI Taxonomy" id="943941"/>
    <lineage>
        <taxon>Bacteria</taxon>
        <taxon>Pseudomonadati</taxon>
        <taxon>Bacteroidota</taxon>
        <taxon>Flavobacteriia</taxon>
        <taxon>Flavobacteriales</taxon>
        <taxon>Flavobacteriaceae</taxon>
        <taxon>Postechiella</taxon>
    </lineage>
</organism>
<comment type="subcellular location">
    <subcellularLocation>
        <location evidence="1">Cell outer membrane</location>
    </subcellularLocation>
</comment>
<feature type="domain" description="SusD-like N-terminal" evidence="8">
    <location>
        <begin position="60"/>
        <end position="221"/>
    </location>
</feature>
<feature type="chain" id="PRO_5045274633" evidence="6">
    <location>
        <begin position="36"/>
        <end position="650"/>
    </location>
</feature>
<evidence type="ECO:0000256" key="1">
    <source>
        <dbReference type="ARBA" id="ARBA00004442"/>
    </source>
</evidence>
<evidence type="ECO:0000313" key="9">
    <source>
        <dbReference type="EMBL" id="GAA4230313.1"/>
    </source>
</evidence>
<sequence>MERIDKKNKKINLKMKKTLLKRVIPLLLIAFIFQACDDQFDQVNPNALTNESFWTNTGDLNSGLNAAYAALRDENILGILFEPYRTDIAVPYSQRSNVTGNPIYDQTFDLTTDQVQDKWDACFMGIFRANQVLDAYEDLKSTFVGEEAINSGIRIEAQARAIRGYLYYVLHNSYNQGSVPVFTTVPTSFDDFQKTFSSAEEVKTFYRQELQYGIDNLPATYNAWREDAGNGNLGRITGGFCEALIAKSYMNENDFANAKTYLENVMNNYGYRLMDDLAQCFTGIDEFNDESIFEINYTTDVNLLGTDEQNLAQRISHFLNDGNRIQATSWLTLKYRAERPDPNDPANLVTRETFENNGDYIEGGDQVDVLRYYSLRMGNSLSSVDDWDSKMYGEYPAEYGRHPNAAPHAKQFPNFWKKFTHWNVPNGGAGEDESTEYDNKSGINIPVIRLAEIYLLYAECMLEEGDLSEALRYINRIRKRSHLILLGKSTDPGAEYANATTTYMDDIDLDASNGEEAVTIANLTEHLRFTEKPLELALESERYLDLRRWGVWKDQLEYIAQFEYDAYHYKNNVQGKNPVRWRNYIVPAGFEPQLPYRMRFPDKPQANNNRRAKEPHLRDHLIGSQNFNADLHSYFPIPQDEINANLNWDK</sequence>
<comment type="caution">
    <text evidence="9">The sequence shown here is derived from an EMBL/GenBank/DDBJ whole genome shotgun (WGS) entry which is preliminary data.</text>
</comment>
<reference evidence="10" key="1">
    <citation type="journal article" date="2019" name="Int. J. Syst. Evol. Microbiol.">
        <title>The Global Catalogue of Microorganisms (GCM) 10K type strain sequencing project: providing services to taxonomists for standard genome sequencing and annotation.</title>
        <authorList>
            <consortium name="The Broad Institute Genomics Platform"/>
            <consortium name="The Broad Institute Genome Sequencing Center for Infectious Disease"/>
            <person name="Wu L."/>
            <person name="Ma J."/>
        </authorList>
    </citation>
    <scope>NUCLEOTIDE SEQUENCE [LARGE SCALE GENOMIC DNA]</scope>
    <source>
        <strain evidence="10">JCM 17630</strain>
    </source>
</reference>
<dbReference type="EMBL" id="BAABCA010000001">
    <property type="protein sequence ID" value="GAA4230313.1"/>
    <property type="molecule type" value="Genomic_DNA"/>
</dbReference>
<dbReference type="Proteomes" id="UP001501496">
    <property type="component" value="Unassembled WGS sequence"/>
</dbReference>
<evidence type="ECO:0000259" key="7">
    <source>
        <dbReference type="Pfam" id="PF07980"/>
    </source>
</evidence>
<dbReference type="Gene3D" id="1.25.40.390">
    <property type="match status" value="1"/>
</dbReference>
<dbReference type="Pfam" id="PF14322">
    <property type="entry name" value="SusD-like_3"/>
    <property type="match status" value="1"/>
</dbReference>
<feature type="domain" description="RagB/SusD" evidence="7">
    <location>
        <begin position="354"/>
        <end position="645"/>
    </location>
</feature>
<dbReference type="InterPro" id="IPR011990">
    <property type="entry name" value="TPR-like_helical_dom_sf"/>
</dbReference>
<dbReference type="InterPro" id="IPR012944">
    <property type="entry name" value="SusD_RagB_dom"/>
</dbReference>
<evidence type="ECO:0000256" key="2">
    <source>
        <dbReference type="ARBA" id="ARBA00006275"/>
    </source>
</evidence>
<evidence type="ECO:0000256" key="4">
    <source>
        <dbReference type="ARBA" id="ARBA00023136"/>
    </source>
</evidence>
<keyword evidence="10" id="KW-1185">Reference proteome</keyword>
<dbReference type="Pfam" id="PF07980">
    <property type="entry name" value="SusD_RagB"/>
    <property type="match status" value="1"/>
</dbReference>
<evidence type="ECO:0000313" key="10">
    <source>
        <dbReference type="Proteomes" id="UP001501496"/>
    </source>
</evidence>
<name>A0ABP8BY56_9FLAO</name>
<evidence type="ECO:0000256" key="3">
    <source>
        <dbReference type="ARBA" id="ARBA00022729"/>
    </source>
</evidence>
<evidence type="ECO:0000256" key="5">
    <source>
        <dbReference type="ARBA" id="ARBA00023237"/>
    </source>
</evidence>
<gene>
    <name evidence="9" type="ORF">GCM10022291_00130</name>
</gene>
<dbReference type="InterPro" id="IPR033985">
    <property type="entry name" value="SusD-like_N"/>
</dbReference>
<evidence type="ECO:0000259" key="8">
    <source>
        <dbReference type="Pfam" id="PF14322"/>
    </source>
</evidence>
<keyword evidence="5" id="KW-0998">Cell outer membrane</keyword>
<keyword evidence="3 6" id="KW-0732">Signal</keyword>
<proteinExistence type="inferred from homology"/>
<keyword evidence="4" id="KW-0472">Membrane</keyword>
<comment type="similarity">
    <text evidence="2">Belongs to the SusD family.</text>
</comment>
<accession>A0ABP8BY56</accession>
<feature type="signal peptide" evidence="6">
    <location>
        <begin position="1"/>
        <end position="35"/>
    </location>
</feature>